<feature type="transmembrane region" description="Helical" evidence="7">
    <location>
        <begin position="97"/>
        <end position="116"/>
    </location>
</feature>
<evidence type="ECO:0000256" key="2">
    <source>
        <dbReference type="ARBA" id="ARBA00005801"/>
    </source>
</evidence>
<evidence type="ECO:0000256" key="6">
    <source>
        <dbReference type="ARBA" id="ARBA00023136"/>
    </source>
</evidence>
<keyword evidence="6 7" id="KW-0472">Membrane</keyword>
<keyword evidence="5 7" id="KW-1133">Transmembrane helix</keyword>
<evidence type="ECO:0000256" key="5">
    <source>
        <dbReference type="ARBA" id="ARBA00022989"/>
    </source>
</evidence>
<feature type="transmembrane region" description="Helical" evidence="7">
    <location>
        <begin position="179"/>
        <end position="212"/>
    </location>
</feature>
<comment type="similarity">
    <text evidence="2">Belongs to the peptidase A24 family.</text>
</comment>
<dbReference type="InterPro" id="IPR050882">
    <property type="entry name" value="Prepilin_peptidase/N-MTase"/>
</dbReference>
<dbReference type="Pfam" id="PF01478">
    <property type="entry name" value="Peptidase_A24"/>
    <property type="match status" value="1"/>
</dbReference>
<feature type="domain" description="Prepilin peptidase A24 N-terminal" evidence="9">
    <location>
        <begin position="12"/>
        <end position="91"/>
    </location>
</feature>
<dbReference type="Proteomes" id="UP000177605">
    <property type="component" value="Unassembled WGS sequence"/>
</dbReference>
<sequence>MFPEIFLAFVGGLIFGSFLNVLLWRLPEGESILGRSHCRHCSRMLAWYELVPIVSFIFLKGRCRACGGKIHLRYPLVELSSGIVLALFWWTNSGLSVQDSIVSVFAILILLSLFFFDLFYFILPDVITIPGIVIFLGYHFIQTDSFWAYALTALLLALFFAILYGVSGSQKMGFGDIKLAALLGSIFGYPMGVINTVAGIWLAALTAIFLLAIRKATLKDPVPLGSFLTLAGLLSIIFANEFAPLTLFFR</sequence>
<evidence type="ECO:0000256" key="7">
    <source>
        <dbReference type="SAM" id="Phobius"/>
    </source>
</evidence>
<evidence type="ECO:0000313" key="10">
    <source>
        <dbReference type="EMBL" id="OGN07035.1"/>
    </source>
</evidence>
<gene>
    <name evidence="10" type="ORF">A2669_02530</name>
</gene>
<accession>A0A1F8F1N9</accession>
<feature type="transmembrane region" description="Helical" evidence="7">
    <location>
        <begin position="72"/>
        <end position="91"/>
    </location>
</feature>
<dbReference type="Gene3D" id="1.20.120.1220">
    <property type="match status" value="1"/>
</dbReference>
<feature type="transmembrane region" description="Helical" evidence="7">
    <location>
        <begin position="5"/>
        <end position="24"/>
    </location>
</feature>
<proteinExistence type="inferred from homology"/>
<feature type="transmembrane region" description="Helical" evidence="7">
    <location>
        <begin position="121"/>
        <end position="141"/>
    </location>
</feature>
<evidence type="ECO:0008006" key="12">
    <source>
        <dbReference type="Google" id="ProtNLM"/>
    </source>
</evidence>
<dbReference type="AlphaFoldDB" id="A0A1F8F1N9"/>
<name>A0A1F8F1N9_9BACT</name>
<dbReference type="Pfam" id="PF06750">
    <property type="entry name" value="A24_N_bact"/>
    <property type="match status" value="1"/>
</dbReference>
<evidence type="ECO:0000256" key="4">
    <source>
        <dbReference type="ARBA" id="ARBA00022692"/>
    </source>
</evidence>
<feature type="transmembrane region" description="Helical" evidence="7">
    <location>
        <begin position="147"/>
        <end position="167"/>
    </location>
</feature>
<dbReference type="InterPro" id="IPR000045">
    <property type="entry name" value="Prepilin_IV_endopep_pep"/>
</dbReference>
<evidence type="ECO:0000256" key="3">
    <source>
        <dbReference type="ARBA" id="ARBA00022475"/>
    </source>
</evidence>
<evidence type="ECO:0000313" key="11">
    <source>
        <dbReference type="Proteomes" id="UP000177605"/>
    </source>
</evidence>
<feature type="domain" description="Prepilin type IV endopeptidase peptidase" evidence="8">
    <location>
        <begin position="105"/>
        <end position="207"/>
    </location>
</feature>
<dbReference type="GO" id="GO:0005886">
    <property type="term" value="C:plasma membrane"/>
    <property type="evidence" value="ECO:0007669"/>
    <property type="project" value="UniProtKB-SubCell"/>
</dbReference>
<evidence type="ECO:0000256" key="1">
    <source>
        <dbReference type="ARBA" id="ARBA00004651"/>
    </source>
</evidence>
<evidence type="ECO:0000259" key="8">
    <source>
        <dbReference type="Pfam" id="PF01478"/>
    </source>
</evidence>
<dbReference type="PANTHER" id="PTHR30487:SF0">
    <property type="entry name" value="PREPILIN LEADER PEPTIDASE_N-METHYLTRANSFERASE-RELATED"/>
    <property type="match status" value="1"/>
</dbReference>
<dbReference type="GO" id="GO:0006465">
    <property type="term" value="P:signal peptide processing"/>
    <property type="evidence" value="ECO:0007669"/>
    <property type="project" value="TreeGrafter"/>
</dbReference>
<keyword evidence="3" id="KW-1003">Cell membrane</keyword>
<dbReference type="GO" id="GO:0004190">
    <property type="term" value="F:aspartic-type endopeptidase activity"/>
    <property type="evidence" value="ECO:0007669"/>
    <property type="project" value="InterPro"/>
</dbReference>
<protein>
    <recommendedName>
        <fullName evidence="12">Prepilin peptidase</fullName>
    </recommendedName>
</protein>
<organism evidence="10 11">
    <name type="scientific">Candidatus Yanofskybacteria bacterium RIFCSPHIGHO2_01_FULL_48_25b</name>
    <dbReference type="NCBI Taxonomy" id="1802672"/>
    <lineage>
        <taxon>Bacteria</taxon>
        <taxon>Candidatus Yanofskyibacteriota</taxon>
    </lineage>
</organism>
<dbReference type="PANTHER" id="PTHR30487">
    <property type="entry name" value="TYPE 4 PREPILIN-LIKE PROTEINS LEADER PEPTIDE-PROCESSING ENZYME"/>
    <property type="match status" value="1"/>
</dbReference>
<comment type="subcellular location">
    <subcellularLocation>
        <location evidence="1">Cell membrane</location>
        <topology evidence="1">Multi-pass membrane protein</topology>
    </subcellularLocation>
</comment>
<comment type="caution">
    <text evidence="10">The sequence shown here is derived from an EMBL/GenBank/DDBJ whole genome shotgun (WGS) entry which is preliminary data.</text>
</comment>
<keyword evidence="4 7" id="KW-0812">Transmembrane</keyword>
<dbReference type="EMBL" id="MGJM01000005">
    <property type="protein sequence ID" value="OGN07035.1"/>
    <property type="molecule type" value="Genomic_DNA"/>
</dbReference>
<reference evidence="10 11" key="1">
    <citation type="journal article" date="2016" name="Nat. Commun.">
        <title>Thousands of microbial genomes shed light on interconnected biogeochemical processes in an aquifer system.</title>
        <authorList>
            <person name="Anantharaman K."/>
            <person name="Brown C.T."/>
            <person name="Hug L.A."/>
            <person name="Sharon I."/>
            <person name="Castelle C.J."/>
            <person name="Probst A.J."/>
            <person name="Thomas B.C."/>
            <person name="Singh A."/>
            <person name="Wilkins M.J."/>
            <person name="Karaoz U."/>
            <person name="Brodie E.L."/>
            <person name="Williams K.H."/>
            <person name="Hubbard S.S."/>
            <person name="Banfield J.F."/>
        </authorList>
    </citation>
    <scope>NUCLEOTIDE SEQUENCE [LARGE SCALE GENOMIC DNA]</scope>
</reference>
<evidence type="ECO:0000259" key="9">
    <source>
        <dbReference type="Pfam" id="PF06750"/>
    </source>
</evidence>
<dbReference type="InterPro" id="IPR010627">
    <property type="entry name" value="Prepilin_pept_A24_N"/>
</dbReference>
<feature type="transmembrane region" description="Helical" evidence="7">
    <location>
        <begin position="44"/>
        <end position="60"/>
    </location>
</feature>
<feature type="transmembrane region" description="Helical" evidence="7">
    <location>
        <begin position="224"/>
        <end position="249"/>
    </location>
</feature>